<dbReference type="InterPro" id="IPR002575">
    <property type="entry name" value="Aminoglycoside_PTrfase"/>
</dbReference>
<gene>
    <name evidence="2" type="ORF">LLEC1_04825</name>
</gene>
<dbReference type="EMBL" id="LUKN01001586">
    <property type="protein sequence ID" value="OAR00662.1"/>
    <property type="molecule type" value="Genomic_DNA"/>
</dbReference>
<dbReference type="Pfam" id="PF01636">
    <property type="entry name" value="APH"/>
    <property type="match status" value="1"/>
</dbReference>
<dbReference type="Gene3D" id="3.90.1200.10">
    <property type="match status" value="1"/>
</dbReference>
<proteinExistence type="predicted"/>
<reference evidence="2 3" key="1">
    <citation type="submission" date="2016-03" db="EMBL/GenBank/DDBJ databases">
        <title>Fine-scale spatial genetic structure of a fungal parasite of coffee scale insects.</title>
        <authorList>
            <person name="Jackson D."/>
            <person name="Zemenick K.A."/>
            <person name="Malloure B."/>
            <person name="Quandt C.A."/>
            <person name="James T.Y."/>
        </authorList>
    </citation>
    <scope>NUCLEOTIDE SEQUENCE [LARGE SCALE GENOMIC DNA]</scope>
    <source>
        <strain evidence="2 3">UM487</strain>
    </source>
</reference>
<dbReference type="OMA" id="ELGPCPY"/>
<dbReference type="SUPFAM" id="SSF56112">
    <property type="entry name" value="Protein kinase-like (PK-like)"/>
    <property type="match status" value="1"/>
</dbReference>
<comment type="caution">
    <text evidence="2">The sequence shown here is derived from an EMBL/GenBank/DDBJ whole genome shotgun (WGS) entry which is preliminary data.</text>
</comment>
<accession>A0A179IFJ8</accession>
<dbReference type="InterPro" id="IPR011009">
    <property type="entry name" value="Kinase-like_dom_sf"/>
</dbReference>
<dbReference type="PANTHER" id="PTHR21310:SF15">
    <property type="entry name" value="AMINOGLYCOSIDE PHOSPHOTRANSFERASE DOMAIN-CONTAINING PROTEIN"/>
    <property type="match status" value="1"/>
</dbReference>
<dbReference type="OrthoDB" id="2831558at2759"/>
<dbReference type="PANTHER" id="PTHR21310">
    <property type="entry name" value="AMINOGLYCOSIDE PHOSPHOTRANSFERASE-RELATED-RELATED"/>
    <property type="match status" value="1"/>
</dbReference>
<feature type="domain" description="Aminoglycoside phosphotransferase" evidence="1">
    <location>
        <begin position="91"/>
        <end position="272"/>
    </location>
</feature>
<dbReference type="InterPro" id="IPR051678">
    <property type="entry name" value="AGP_Transferase"/>
</dbReference>
<evidence type="ECO:0000259" key="1">
    <source>
        <dbReference type="Pfam" id="PF01636"/>
    </source>
</evidence>
<keyword evidence="3" id="KW-1185">Reference proteome</keyword>
<dbReference type="AlphaFoldDB" id="A0A179IFJ8"/>
<evidence type="ECO:0000313" key="3">
    <source>
        <dbReference type="Proteomes" id="UP000243081"/>
    </source>
</evidence>
<dbReference type="Proteomes" id="UP000243081">
    <property type="component" value="Unassembled WGS sequence"/>
</dbReference>
<sequence length="447" mass="48429">MTAVNRHGYERRLLVVEGISKSINTLAYYGDGSFQFNNFIYKVELKTPAGQGSFSGKQPGTVAPPAAGAAALVVRLSNLRAEGLHNANRVANDVASSFIARQAIEDAGLERVVPAVYAWAPPKSTDVIEEENFGWVVCEYKNGQDLDGQLPLLSEGEKKHVLQQIAKIVAALQNAPVPATVDQLGGLAFDEQGSIVPAQMVLIKDGPFASYADVWAAKLQAQLEESQASAVLNGWRDEAVVERIRNFISTRGVWDALEGVALGERKFVHGDLSMYPPIVLLFFDSAGGTTYSNAMDAATNNMLFDAESKRITALLDFDWSAITHPAEEYLSGFGDIGGCVDDKPKGILAAVLANDFSAKPKDLAEKEAKQWDMAAAWAAAAASNGVKLPCDMPGMDRIKALHDFSSAVCPMELGCEAMLRRLSDEAKAKKKQESLDFIVSFLEKYRY</sequence>
<protein>
    <recommendedName>
        <fullName evidence="1">Aminoglycoside phosphotransferase domain-containing protein</fullName>
    </recommendedName>
</protein>
<name>A0A179IFJ8_CORDF</name>
<organism evidence="2 3">
    <name type="scientific">Cordyceps confragosa</name>
    <name type="common">Lecanicillium lecanii</name>
    <dbReference type="NCBI Taxonomy" id="2714763"/>
    <lineage>
        <taxon>Eukaryota</taxon>
        <taxon>Fungi</taxon>
        <taxon>Dikarya</taxon>
        <taxon>Ascomycota</taxon>
        <taxon>Pezizomycotina</taxon>
        <taxon>Sordariomycetes</taxon>
        <taxon>Hypocreomycetidae</taxon>
        <taxon>Hypocreales</taxon>
        <taxon>Cordycipitaceae</taxon>
        <taxon>Akanthomyces</taxon>
    </lineage>
</organism>
<evidence type="ECO:0000313" key="2">
    <source>
        <dbReference type="EMBL" id="OAR00662.1"/>
    </source>
</evidence>